<reference evidence="6 7" key="1">
    <citation type="submission" date="2020-07" db="EMBL/GenBank/DDBJ databases">
        <title>Sequencing the genomes of 1000 actinobacteria strains.</title>
        <authorList>
            <person name="Klenk H.-P."/>
        </authorList>
    </citation>
    <scope>NUCLEOTIDE SEQUENCE [LARGE SCALE GENOMIC DNA]</scope>
    <source>
        <strain evidence="6 7">DSM 17380</strain>
    </source>
</reference>
<evidence type="ECO:0000259" key="4">
    <source>
        <dbReference type="PROSITE" id="PS51071"/>
    </source>
</evidence>
<dbReference type="InterPro" id="IPR009057">
    <property type="entry name" value="Homeodomain-like_sf"/>
</dbReference>
<dbReference type="Proteomes" id="UP000586095">
    <property type="component" value="Unassembled WGS sequence"/>
</dbReference>
<dbReference type="GO" id="GO:0003677">
    <property type="term" value="F:DNA binding"/>
    <property type="evidence" value="ECO:0007669"/>
    <property type="project" value="UniProtKB-KW"/>
</dbReference>
<dbReference type="Gene3D" id="3.40.50.10490">
    <property type="entry name" value="Glucose-6-phosphate isomerase like protein, domain 1"/>
    <property type="match status" value="1"/>
</dbReference>
<dbReference type="Pfam" id="PF01380">
    <property type="entry name" value="SIS"/>
    <property type="match status" value="1"/>
</dbReference>
<evidence type="ECO:0000256" key="2">
    <source>
        <dbReference type="ARBA" id="ARBA00023125"/>
    </source>
</evidence>
<dbReference type="InterPro" id="IPR036388">
    <property type="entry name" value="WH-like_DNA-bd_sf"/>
</dbReference>
<keyword evidence="2 6" id="KW-0238">DNA-binding</keyword>
<keyword evidence="1" id="KW-0805">Transcription regulation</keyword>
<feature type="domain" description="HTH rpiR-type" evidence="4">
    <location>
        <begin position="14"/>
        <end position="90"/>
    </location>
</feature>
<dbReference type="InterPro" id="IPR035472">
    <property type="entry name" value="RpiR-like_SIS"/>
</dbReference>
<dbReference type="InterPro" id="IPR001347">
    <property type="entry name" value="SIS_dom"/>
</dbReference>
<evidence type="ECO:0000256" key="1">
    <source>
        <dbReference type="ARBA" id="ARBA00023015"/>
    </source>
</evidence>
<gene>
    <name evidence="6" type="ORF">BJ960_001499</name>
</gene>
<dbReference type="GO" id="GO:0003700">
    <property type="term" value="F:DNA-binding transcription factor activity"/>
    <property type="evidence" value="ECO:0007669"/>
    <property type="project" value="InterPro"/>
</dbReference>
<protein>
    <submittedName>
        <fullName evidence="6">DNA-binding MurR/RpiR family transcriptional regulator</fullName>
    </submittedName>
</protein>
<dbReference type="AlphaFoldDB" id="A0A852RBF8"/>
<evidence type="ECO:0000313" key="6">
    <source>
        <dbReference type="EMBL" id="NYD26696.1"/>
    </source>
</evidence>
<dbReference type="PROSITE" id="PS51464">
    <property type="entry name" value="SIS"/>
    <property type="match status" value="1"/>
</dbReference>
<dbReference type="InterPro" id="IPR047640">
    <property type="entry name" value="RpiR-like"/>
</dbReference>
<dbReference type="RefSeq" id="WP_307814735.1">
    <property type="nucleotide sequence ID" value="NZ_BAAALZ010000005.1"/>
</dbReference>
<dbReference type="PROSITE" id="PS51071">
    <property type="entry name" value="HTH_RPIR"/>
    <property type="match status" value="1"/>
</dbReference>
<dbReference type="Pfam" id="PF01418">
    <property type="entry name" value="HTH_6"/>
    <property type="match status" value="1"/>
</dbReference>
<dbReference type="PANTHER" id="PTHR30514:SF1">
    <property type="entry name" value="HTH-TYPE TRANSCRIPTIONAL REGULATOR HEXR-RELATED"/>
    <property type="match status" value="1"/>
</dbReference>
<name>A0A852RBF8_9MICO</name>
<sequence>MSLHDEAGGFAPGAQPTARAAAMTHALHPSERQVVELLLAHAEAAIEWTAQEVAERAGVGRTTVLRACQSLGYRGYPQLRVALAAELAGARAQAGRLGAGTPHGGVLAEIAADVAESARALSSSTGMLDERSVTAAVAAISTAGRVLVVANGLSSVVASALSMRLTSHGRHAEFIADSLAQQIAARNLANGDVCIVVSGSGANDASLAGASAAAAAGANVIAITSFAASALTELASLALVIAPAGVTFRHELEHASRVSLMLFAEVLVRAVSRATGDPARSARAHSLEVISEHLEDK</sequence>
<dbReference type="EMBL" id="JACCBD010000001">
    <property type="protein sequence ID" value="NYD26696.1"/>
    <property type="molecule type" value="Genomic_DNA"/>
</dbReference>
<dbReference type="GO" id="GO:1901135">
    <property type="term" value="P:carbohydrate derivative metabolic process"/>
    <property type="evidence" value="ECO:0007669"/>
    <property type="project" value="InterPro"/>
</dbReference>
<dbReference type="GO" id="GO:0097367">
    <property type="term" value="F:carbohydrate derivative binding"/>
    <property type="evidence" value="ECO:0007669"/>
    <property type="project" value="InterPro"/>
</dbReference>
<feature type="domain" description="SIS" evidence="5">
    <location>
        <begin position="136"/>
        <end position="277"/>
    </location>
</feature>
<evidence type="ECO:0000259" key="5">
    <source>
        <dbReference type="PROSITE" id="PS51464"/>
    </source>
</evidence>
<proteinExistence type="predicted"/>
<keyword evidence="7" id="KW-1185">Reference proteome</keyword>
<evidence type="ECO:0000256" key="3">
    <source>
        <dbReference type="ARBA" id="ARBA00023163"/>
    </source>
</evidence>
<dbReference type="Gene3D" id="1.10.10.10">
    <property type="entry name" value="Winged helix-like DNA-binding domain superfamily/Winged helix DNA-binding domain"/>
    <property type="match status" value="1"/>
</dbReference>
<dbReference type="InterPro" id="IPR000281">
    <property type="entry name" value="HTH_RpiR"/>
</dbReference>
<dbReference type="CDD" id="cd05013">
    <property type="entry name" value="SIS_RpiR"/>
    <property type="match status" value="1"/>
</dbReference>
<organism evidence="6 7">
    <name type="scientific">Leucobacter aridicollis</name>
    <dbReference type="NCBI Taxonomy" id="283878"/>
    <lineage>
        <taxon>Bacteria</taxon>
        <taxon>Bacillati</taxon>
        <taxon>Actinomycetota</taxon>
        <taxon>Actinomycetes</taxon>
        <taxon>Micrococcales</taxon>
        <taxon>Microbacteriaceae</taxon>
        <taxon>Leucobacter</taxon>
    </lineage>
</organism>
<dbReference type="PANTHER" id="PTHR30514">
    <property type="entry name" value="GLUCOKINASE"/>
    <property type="match status" value="1"/>
</dbReference>
<accession>A0A852RBF8</accession>
<keyword evidence="3" id="KW-0804">Transcription</keyword>
<dbReference type="SUPFAM" id="SSF53697">
    <property type="entry name" value="SIS domain"/>
    <property type="match status" value="1"/>
</dbReference>
<dbReference type="SUPFAM" id="SSF46689">
    <property type="entry name" value="Homeodomain-like"/>
    <property type="match status" value="1"/>
</dbReference>
<dbReference type="InterPro" id="IPR046348">
    <property type="entry name" value="SIS_dom_sf"/>
</dbReference>
<evidence type="ECO:0000313" key="7">
    <source>
        <dbReference type="Proteomes" id="UP000586095"/>
    </source>
</evidence>
<comment type="caution">
    <text evidence="6">The sequence shown here is derived from an EMBL/GenBank/DDBJ whole genome shotgun (WGS) entry which is preliminary data.</text>
</comment>